<keyword evidence="2 4" id="KW-0863">Zinc-finger</keyword>
<dbReference type="GO" id="GO:0061630">
    <property type="term" value="F:ubiquitin protein ligase activity"/>
    <property type="evidence" value="ECO:0000318"/>
    <property type="project" value="GO_Central"/>
</dbReference>
<reference evidence="9" key="3">
    <citation type="submission" date="2020-12" db="UniProtKB">
        <authorList>
            <consortium name="EnsemblPlants"/>
        </authorList>
    </citation>
    <scope>IDENTIFICATION</scope>
</reference>
<dbReference type="GO" id="GO:0005634">
    <property type="term" value="C:nucleus"/>
    <property type="evidence" value="ECO:0000318"/>
    <property type="project" value="GO_Central"/>
</dbReference>
<dbReference type="Pfam" id="PF13639">
    <property type="entry name" value="zf-RING_2"/>
    <property type="match status" value="1"/>
</dbReference>
<dbReference type="AlphaFoldDB" id="A0A2K1JGH7"/>
<evidence type="ECO:0000256" key="2">
    <source>
        <dbReference type="ARBA" id="ARBA00022771"/>
    </source>
</evidence>
<evidence type="ECO:0000313" key="10">
    <source>
        <dbReference type="Proteomes" id="UP000006727"/>
    </source>
</evidence>
<dbReference type="EnsemblPlants" id="Pp3c14_5600V3.2">
    <property type="protein sequence ID" value="Pp3c14_5600V3.2"/>
    <property type="gene ID" value="Pp3c14_5600"/>
</dbReference>
<evidence type="ECO:0000256" key="3">
    <source>
        <dbReference type="ARBA" id="ARBA00022833"/>
    </source>
</evidence>
<gene>
    <name evidence="9" type="primary">LOC112291327</name>
    <name evidence="8" type="ORF">PHYPA_018066</name>
</gene>
<dbReference type="Proteomes" id="UP000006727">
    <property type="component" value="Chromosome 14"/>
</dbReference>
<dbReference type="SUPFAM" id="SSF161245">
    <property type="entry name" value="Zinc hairpin stack"/>
    <property type="match status" value="1"/>
</dbReference>
<dbReference type="InterPro" id="IPR037275">
    <property type="entry name" value="Znf_CTCHY_sf"/>
</dbReference>
<dbReference type="PANTHER" id="PTHR21319:SF53">
    <property type="entry name" value="RING FINGER AND CHY ZINC FINGER DOMAIN-CONTAINING PROTEIN 1"/>
    <property type="match status" value="1"/>
</dbReference>
<keyword evidence="1" id="KW-0479">Metal-binding</keyword>
<evidence type="ECO:0000256" key="1">
    <source>
        <dbReference type="ARBA" id="ARBA00022723"/>
    </source>
</evidence>
<organism evidence="8">
    <name type="scientific">Physcomitrium patens</name>
    <name type="common">Spreading-leaved earth moss</name>
    <name type="synonym">Physcomitrella patens</name>
    <dbReference type="NCBI Taxonomy" id="3218"/>
    <lineage>
        <taxon>Eukaryota</taxon>
        <taxon>Viridiplantae</taxon>
        <taxon>Streptophyta</taxon>
        <taxon>Embryophyta</taxon>
        <taxon>Bryophyta</taxon>
        <taxon>Bryophytina</taxon>
        <taxon>Bryopsida</taxon>
        <taxon>Funariidae</taxon>
        <taxon>Funariales</taxon>
        <taxon>Funariaceae</taxon>
        <taxon>Physcomitrium</taxon>
    </lineage>
</organism>
<dbReference type="InterPro" id="IPR037274">
    <property type="entry name" value="Znf_CHY_sf"/>
</dbReference>
<dbReference type="PANTHER" id="PTHR21319">
    <property type="entry name" value="RING FINGER AND CHY ZINC FINGER DOMAIN-CONTAINING PROTEIN 1"/>
    <property type="match status" value="1"/>
</dbReference>
<keyword evidence="3" id="KW-0862">Zinc</keyword>
<dbReference type="Pfam" id="PF14599">
    <property type="entry name" value="zinc_ribbon_6"/>
    <property type="match status" value="1"/>
</dbReference>
<dbReference type="SMART" id="SM00184">
    <property type="entry name" value="RING"/>
    <property type="match status" value="1"/>
</dbReference>
<dbReference type="STRING" id="3218.A0A2K1JGH7"/>
<evidence type="ECO:0000259" key="6">
    <source>
        <dbReference type="PROSITE" id="PS51266"/>
    </source>
</evidence>
<dbReference type="PROSITE" id="PS51270">
    <property type="entry name" value="ZF_CTCHY"/>
    <property type="match status" value="1"/>
</dbReference>
<evidence type="ECO:0000313" key="8">
    <source>
        <dbReference type="EMBL" id="PNR40663.1"/>
    </source>
</evidence>
<dbReference type="OMA" id="QQMCINC"/>
<protein>
    <recommendedName>
        <fullName evidence="11">CHY-type domain-containing protein</fullName>
    </recommendedName>
</protein>
<evidence type="ECO:0008006" key="11">
    <source>
        <dbReference type="Google" id="ProtNLM"/>
    </source>
</evidence>
<dbReference type="CDD" id="cd16464">
    <property type="entry name" value="RING-H2_Pirh2-like"/>
    <property type="match status" value="1"/>
</dbReference>
<name>A0A2K1JGH7_PHYPA</name>
<keyword evidence="10" id="KW-1185">Reference proteome</keyword>
<sequence>MAVVAVRMESLLGPLVNGEQFRHGYSNVGAHSRQPVVAAHTGCSDSDSEDDVEGPTEDLVQGWKRFTGAEHHGCAHYKRGCKIRAPCCNEVFDCRHCHNDAKSVNEKDDTQRHEIDRRLVEKVICSLCDHEQDVQQVCENCGVCMGEYFCSKCKFFDDDTSKRQFHCDKCGICRIGGRDNFFHCDRCGCCYSVELRERHTCVEKSMHQDCAICMEYLFDSLMDITVLPCGHTLHLECLQEMYKHYQYNCPLCNKSVCDMSSVWKEIDLEIASIQMPENQSRMVWILCNDCGAKNEVRYHVVGQKCGTCPSYNTRLTESPASRTPS</sequence>
<dbReference type="RefSeq" id="XP_024394320.1">
    <property type="nucleotide sequence ID" value="XM_024538552.2"/>
</dbReference>
<dbReference type="SUPFAM" id="SSF161219">
    <property type="entry name" value="CHY zinc finger-like"/>
    <property type="match status" value="1"/>
</dbReference>
<dbReference type="InterPro" id="IPR039512">
    <property type="entry name" value="RCHY1_zinc-ribbon"/>
</dbReference>
<dbReference type="GO" id="GO:0008270">
    <property type="term" value="F:zinc ion binding"/>
    <property type="evidence" value="ECO:0007669"/>
    <property type="project" value="UniProtKB-KW"/>
</dbReference>
<feature type="domain" description="CTCHY-type" evidence="7">
    <location>
        <begin position="145"/>
        <end position="209"/>
    </location>
</feature>
<evidence type="ECO:0000256" key="4">
    <source>
        <dbReference type="PROSITE-ProRule" id="PRU00601"/>
    </source>
</evidence>
<dbReference type="KEGG" id="ppp:112291327"/>
<feature type="domain" description="CHY-type" evidence="6">
    <location>
        <begin position="67"/>
        <end position="143"/>
    </location>
</feature>
<dbReference type="GO" id="GO:0016567">
    <property type="term" value="P:protein ubiquitination"/>
    <property type="evidence" value="ECO:0000318"/>
    <property type="project" value="GO_Central"/>
</dbReference>
<dbReference type="GO" id="GO:0006511">
    <property type="term" value="P:ubiquitin-dependent protein catabolic process"/>
    <property type="evidence" value="ECO:0000318"/>
    <property type="project" value="GO_Central"/>
</dbReference>
<dbReference type="Pfam" id="PF05495">
    <property type="entry name" value="zf-CHY"/>
    <property type="match status" value="1"/>
</dbReference>
<dbReference type="Gramene" id="Pp3c14_5600V3.2">
    <property type="protein sequence ID" value="Pp3c14_5600V3.2"/>
    <property type="gene ID" value="Pp3c14_5600"/>
</dbReference>
<evidence type="ECO:0000259" key="5">
    <source>
        <dbReference type="PROSITE" id="PS50089"/>
    </source>
</evidence>
<evidence type="ECO:0000313" key="9">
    <source>
        <dbReference type="EnsemblPlants" id="Pp3c14_5600V3.1"/>
    </source>
</evidence>
<dbReference type="FunCoup" id="A0A2K1JGH7">
    <property type="interactions" value="2431"/>
</dbReference>
<dbReference type="PROSITE" id="PS50089">
    <property type="entry name" value="ZF_RING_2"/>
    <property type="match status" value="1"/>
</dbReference>
<dbReference type="SUPFAM" id="SSF57850">
    <property type="entry name" value="RING/U-box"/>
    <property type="match status" value="1"/>
</dbReference>
<evidence type="ECO:0000259" key="7">
    <source>
        <dbReference type="PROSITE" id="PS51270"/>
    </source>
</evidence>
<dbReference type="InterPro" id="IPR008913">
    <property type="entry name" value="Znf_CHY"/>
</dbReference>
<dbReference type="Gene3D" id="2.20.28.10">
    <property type="match status" value="1"/>
</dbReference>
<dbReference type="PROSITE" id="PS51266">
    <property type="entry name" value="ZF_CHY"/>
    <property type="match status" value="1"/>
</dbReference>
<accession>A0A2K1JGH7</accession>
<feature type="domain" description="RING-type" evidence="5">
    <location>
        <begin position="210"/>
        <end position="253"/>
    </location>
</feature>
<dbReference type="Gene3D" id="3.30.40.10">
    <property type="entry name" value="Zinc/RING finger domain, C3HC4 (zinc finger)"/>
    <property type="match status" value="1"/>
</dbReference>
<dbReference type="Gramene" id="Pp3c14_5600V3.1">
    <property type="protein sequence ID" value="Pp3c14_5600V3.1"/>
    <property type="gene ID" value="Pp3c14_5600"/>
</dbReference>
<dbReference type="GeneID" id="112291327"/>
<dbReference type="EMBL" id="ABEU02000014">
    <property type="protein sequence ID" value="PNR40663.1"/>
    <property type="molecule type" value="Genomic_DNA"/>
</dbReference>
<dbReference type="EnsemblPlants" id="Pp3c14_5600V3.1">
    <property type="protein sequence ID" value="Pp3c14_5600V3.1"/>
    <property type="gene ID" value="Pp3c14_5600"/>
</dbReference>
<reference evidence="8 10" key="2">
    <citation type="journal article" date="2018" name="Plant J.">
        <title>The Physcomitrella patens chromosome-scale assembly reveals moss genome structure and evolution.</title>
        <authorList>
            <person name="Lang D."/>
            <person name="Ullrich K.K."/>
            <person name="Murat F."/>
            <person name="Fuchs J."/>
            <person name="Jenkins J."/>
            <person name="Haas F.B."/>
            <person name="Piednoel M."/>
            <person name="Gundlach H."/>
            <person name="Van Bel M."/>
            <person name="Meyberg R."/>
            <person name="Vives C."/>
            <person name="Morata J."/>
            <person name="Symeonidi A."/>
            <person name="Hiss M."/>
            <person name="Muchero W."/>
            <person name="Kamisugi Y."/>
            <person name="Saleh O."/>
            <person name="Blanc G."/>
            <person name="Decker E.L."/>
            <person name="van Gessel N."/>
            <person name="Grimwood J."/>
            <person name="Hayes R.D."/>
            <person name="Graham S.W."/>
            <person name="Gunter L.E."/>
            <person name="McDaniel S.F."/>
            <person name="Hoernstein S.N.W."/>
            <person name="Larsson A."/>
            <person name="Li F.W."/>
            <person name="Perroud P.F."/>
            <person name="Phillips J."/>
            <person name="Ranjan P."/>
            <person name="Rokshar D.S."/>
            <person name="Rothfels C.J."/>
            <person name="Schneider L."/>
            <person name="Shu S."/>
            <person name="Stevenson D.W."/>
            <person name="Thummler F."/>
            <person name="Tillich M."/>
            <person name="Villarreal Aguilar J.C."/>
            <person name="Widiez T."/>
            <person name="Wong G.K."/>
            <person name="Wymore A."/>
            <person name="Zhang Y."/>
            <person name="Zimmer A.D."/>
            <person name="Quatrano R.S."/>
            <person name="Mayer K.F.X."/>
            <person name="Goodstein D."/>
            <person name="Casacuberta J.M."/>
            <person name="Vandepoele K."/>
            <person name="Reski R."/>
            <person name="Cuming A.C."/>
            <person name="Tuskan G.A."/>
            <person name="Maumus F."/>
            <person name="Salse J."/>
            <person name="Schmutz J."/>
            <person name="Rensing S.A."/>
        </authorList>
    </citation>
    <scope>NUCLEOTIDE SEQUENCE [LARGE SCALE GENOMIC DNA]</scope>
    <source>
        <strain evidence="9 10">cv. Gransden 2004</strain>
    </source>
</reference>
<dbReference type="InterPro" id="IPR017921">
    <property type="entry name" value="Znf_CTCHY"/>
</dbReference>
<dbReference type="InterPro" id="IPR001841">
    <property type="entry name" value="Znf_RING"/>
</dbReference>
<proteinExistence type="predicted"/>
<dbReference type="OrthoDB" id="411372at2759"/>
<dbReference type="InterPro" id="IPR013083">
    <property type="entry name" value="Znf_RING/FYVE/PHD"/>
</dbReference>
<reference evidence="8 10" key="1">
    <citation type="journal article" date="2008" name="Science">
        <title>The Physcomitrella genome reveals evolutionary insights into the conquest of land by plants.</title>
        <authorList>
            <person name="Rensing S."/>
            <person name="Lang D."/>
            <person name="Zimmer A."/>
            <person name="Terry A."/>
            <person name="Salamov A."/>
            <person name="Shapiro H."/>
            <person name="Nishiyama T."/>
            <person name="Perroud P.-F."/>
            <person name="Lindquist E."/>
            <person name="Kamisugi Y."/>
            <person name="Tanahashi T."/>
            <person name="Sakakibara K."/>
            <person name="Fujita T."/>
            <person name="Oishi K."/>
            <person name="Shin-I T."/>
            <person name="Kuroki Y."/>
            <person name="Toyoda A."/>
            <person name="Suzuki Y."/>
            <person name="Hashimoto A."/>
            <person name="Yamaguchi K."/>
            <person name="Sugano A."/>
            <person name="Kohara Y."/>
            <person name="Fujiyama A."/>
            <person name="Anterola A."/>
            <person name="Aoki S."/>
            <person name="Ashton N."/>
            <person name="Barbazuk W.B."/>
            <person name="Barker E."/>
            <person name="Bennetzen J."/>
            <person name="Bezanilla M."/>
            <person name="Blankenship R."/>
            <person name="Cho S.H."/>
            <person name="Dutcher S."/>
            <person name="Estelle M."/>
            <person name="Fawcett J.A."/>
            <person name="Gundlach H."/>
            <person name="Hanada K."/>
            <person name="Heyl A."/>
            <person name="Hicks K.A."/>
            <person name="Hugh J."/>
            <person name="Lohr M."/>
            <person name="Mayer K."/>
            <person name="Melkozernov A."/>
            <person name="Murata T."/>
            <person name="Nelson D."/>
            <person name="Pils B."/>
            <person name="Prigge M."/>
            <person name="Reiss B."/>
            <person name="Renner T."/>
            <person name="Rombauts S."/>
            <person name="Rushton P."/>
            <person name="Sanderfoot A."/>
            <person name="Schween G."/>
            <person name="Shiu S.-H."/>
            <person name="Stueber K."/>
            <person name="Theodoulou F.L."/>
            <person name="Tu H."/>
            <person name="Van de Peer Y."/>
            <person name="Verrier P.J."/>
            <person name="Waters E."/>
            <person name="Wood A."/>
            <person name="Yang L."/>
            <person name="Cove D."/>
            <person name="Cuming A."/>
            <person name="Hasebe M."/>
            <person name="Lucas S."/>
            <person name="Mishler D.B."/>
            <person name="Reski R."/>
            <person name="Grigoriev I."/>
            <person name="Quatrano R.S."/>
            <person name="Boore J.L."/>
        </authorList>
    </citation>
    <scope>NUCLEOTIDE SEQUENCE [LARGE SCALE GENOMIC DNA]</scope>
    <source>
        <strain evidence="9 10">cv. Gransden 2004</strain>
    </source>
</reference>